<evidence type="ECO:0000313" key="5">
    <source>
        <dbReference type="EMBL" id="KIP64753.1"/>
    </source>
</evidence>
<proteinExistence type="predicted"/>
<evidence type="ECO:0000256" key="3">
    <source>
        <dbReference type="ARBA" id="ARBA00022840"/>
    </source>
</evidence>
<dbReference type="AlphaFoldDB" id="A0A0D0J2M6"/>
<evidence type="ECO:0000256" key="2">
    <source>
        <dbReference type="ARBA" id="ARBA00022741"/>
    </source>
</evidence>
<dbReference type="GO" id="GO:0005524">
    <property type="term" value="F:ATP binding"/>
    <property type="evidence" value="ECO:0007669"/>
    <property type="project" value="UniProtKB-KW"/>
</dbReference>
<dbReference type="EMBL" id="JXQK01000016">
    <property type="protein sequence ID" value="KIP64753.1"/>
    <property type="molecule type" value="Genomic_DNA"/>
</dbReference>
<dbReference type="InterPro" id="IPR027417">
    <property type="entry name" value="P-loop_NTPase"/>
</dbReference>
<dbReference type="PROSITE" id="PS00211">
    <property type="entry name" value="ABC_TRANSPORTER_1"/>
    <property type="match status" value="1"/>
</dbReference>
<gene>
    <name evidence="5" type="ORF">ST44_01200</name>
</gene>
<evidence type="ECO:0000256" key="1">
    <source>
        <dbReference type="ARBA" id="ARBA00022448"/>
    </source>
</evidence>
<dbReference type="GeneID" id="93484405"/>
<dbReference type="InterPro" id="IPR003593">
    <property type="entry name" value="AAA+_ATPase"/>
</dbReference>
<dbReference type="GO" id="GO:0016887">
    <property type="term" value="F:ATP hydrolysis activity"/>
    <property type="evidence" value="ECO:0007669"/>
    <property type="project" value="InterPro"/>
</dbReference>
<dbReference type="Pfam" id="PF00005">
    <property type="entry name" value="ABC_tran"/>
    <property type="match status" value="1"/>
</dbReference>
<feature type="domain" description="ABC transporter" evidence="4">
    <location>
        <begin position="2"/>
        <end position="238"/>
    </location>
</feature>
<accession>A0A0D0J2M6</accession>
<dbReference type="STRING" id="1602171.ST44_01200"/>
<organism evidence="5 6">
    <name type="scientific">Prevotella pectinovora</name>
    <dbReference type="NCBI Taxonomy" id="1602169"/>
    <lineage>
        <taxon>Bacteria</taxon>
        <taxon>Pseudomonadati</taxon>
        <taxon>Bacteroidota</taxon>
        <taxon>Bacteroidia</taxon>
        <taxon>Bacteroidales</taxon>
        <taxon>Prevotellaceae</taxon>
        <taxon>Prevotella</taxon>
    </lineage>
</organism>
<name>A0A0D0J2M6_9BACT</name>
<protein>
    <submittedName>
        <fullName evidence="5">Phosphonate ABC transporter ATP-binding protein</fullName>
    </submittedName>
</protein>
<dbReference type="InterPro" id="IPR017871">
    <property type="entry name" value="ABC_transporter-like_CS"/>
</dbReference>
<evidence type="ECO:0000259" key="4">
    <source>
        <dbReference type="PROSITE" id="PS50893"/>
    </source>
</evidence>
<dbReference type="Proteomes" id="UP000032046">
    <property type="component" value="Unassembled WGS sequence"/>
</dbReference>
<dbReference type="PROSITE" id="PS50893">
    <property type="entry name" value="ABC_TRANSPORTER_2"/>
    <property type="match status" value="1"/>
</dbReference>
<keyword evidence="3 5" id="KW-0067">ATP-binding</keyword>
<keyword evidence="1" id="KW-0813">Transport</keyword>
<keyword evidence="2" id="KW-0547">Nucleotide-binding</keyword>
<dbReference type="SUPFAM" id="SSF52540">
    <property type="entry name" value="P-loop containing nucleoside triphosphate hydrolases"/>
    <property type="match status" value="1"/>
</dbReference>
<comment type="caution">
    <text evidence="5">The sequence shown here is derived from an EMBL/GenBank/DDBJ whole genome shotgun (WGS) entry which is preliminary data.</text>
</comment>
<dbReference type="InterPro" id="IPR003439">
    <property type="entry name" value="ABC_transporter-like_ATP-bd"/>
</dbReference>
<keyword evidence="6" id="KW-1185">Reference proteome</keyword>
<dbReference type="RefSeq" id="WP_022316058.1">
    <property type="nucleotide sequence ID" value="NZ_JALFDM010000114.1"/>
</dbReference>
<reference evidence="5 6" key="1">
    <citation type="submission" date="2015-01" db="EMBL/GenBank/DDBJ databases">
        <title>Comparative genomics of non-oral Prevotella species.</title>
        <authorList>
            <person name="Accetto T."/>
            <person name="Nograsek B."/>
            <person name="Avgustin G."/>
        </authorList>
    </citation>
    <scope>NUCLEOTIDE SEQUENCE [LARGE SCALE GENOMIC DNA]</scope>
    <source>
        <strain evidence="5 6">P5-119</strain>
    </source>
</reference>
<evidence type="ECO:0000313" key="6">
    <source>
        <dbReference type="Proteomes" id="UP000032046"/>
    </source>
</evidence>
<dbReference type="PANTHER" id="PTHR43023:SF6">
    <property type="entry name" value="INTERMEMBRANE PHOSPHOLIPID TRANSPORT SYSTEM ATP-BINDING PROTEIN MLAF"/>
    <property type="match status" value="1"/>
</dbReference>
<sequence length="260" mass="29307">MIEIKNLCKSFGDKVVLKDISTVFDSGKTNLIIGQSGSGKTVLMKNLVGLLTPTSGEVLYDGRDFVTMSKKEKVMMRREMGMIFQSAALFDSLPVLENVMFPLDMFSNMNYRERVRRAQECLDRVNLVDAEKKFPDEISGGMQKRVAIARAIALNPKYLFCDEPNSGLDPKTSLVIDDLLHGITEEFDITTIINTHDMNSVMGIGENIIFIYQGEKEWQGQSADIMGSTNKKLTDFIFASDLLKKMKESEMKEMKEKKKG</sequence>
<dbReference type="Gene3D" id="3.40.50.300">
    <property type="entry name" value="P-loop containing nucleotide triphosphate hydrolases"/>
    <property type="match status" value="1"/>
</dbReference>
<dbReference type="SMART" id="SM00382">
    <property type="entry name" value="AAA"/>
    <property type="match status" value="1"/>
</dbReference>
<dbReference type="PANTHER" id="PTHR43023">
    <property type="entry name" value="PROTEIN TRIGALACTOSYLDIACYLGLYCEROL 3, CHLOROPLASTIC"/>
    <property type="match status" value="1"/>
</dbReference>